<keyword evidence="4 5" id="KW-0472">Membrane</keyword>
<dbReference type="PANTHER" id="PTHR21041">
    <property type="entry name" value="DENDRITIC CELL-SPECIFIC TRANSMEMBRANE PROTEIN"/>
    <property type="match status" value="1"/>
</dbReference>
<keyword evidence="2 5" id="KW-0812">Transmembrane</keyword>
<gene>
    <name evidence="8" type="primary">LOC117646336</name>
</gene>
<organism evidence="8">
    <name type="scientific">Thrips palmi</name>
    <name type="common">Melon thrips</name>
    <dbReference type="NCBI Taxonomy" id="161013"/>
    <lineage>
        <taxon>Eukaryota</taxon>
        <taxon>Metazoa</taxon>
        <taxon>Ecdysozoa</taxon>
        <taxon>Arthropoda</taxon>
        <taxon>Hexapoda</taxon>
        <taxon>Insecta</taxon>
        <taxon>Pterygota</taxon>
        <taxon>Neoptera</taxon>
        <taxon>Paraneoptera</taxon>
        <taxon>Thysanoptera</taxon>
        <taxon>Terebrantia</taxon>
        <taxon>Thripoidea</taxon>
        <taxon>Thripidae</taxon>
        <taxon>Thrips</taxon>
    </lineage>
</organism>
<dbReference type="KEGG" id="tpal:117646336"/>
<dbReference type="AlphaFoldDB" id="A0A6P8YZK8"/>
<dbReference type="InterPro" id="IPR012858">
    <property type="entry name" value="DC_STAMP-like"/>
</dbReference>
<dbReference type="Proteomes" id="UP000515158">
    <property type="component" value="Unplaced"/>
</dbReference>
<dbReference type="GeneID" id="117646336"/>
<reference evidence="8" key="1">
    <citation type="submission" date="2025-08" db="UniProtKB">
        <authorList>
            <consortium name="RefSeq"/>
        </authorList>
    </citation>
    <scope>IDENTIFICATION</scope>
    <source>
        <tissue evidence="8">Total insect</tissue>
    </source>
</reference>
<feature type="transmembrane region" description="Helical" evidence="5">
    <location>
        <begin position="448"/>
        <end position="472"/>
    </location>
</feature>
<feature type="transmembrane region" description="Helical" evidence="5">
    <location>
        <begin position="357"/>
        <end position="382"/>
    </location>
</feature>
<dbReference type="GO" id="GO:0016020">
    <property type="term" value="C:membrane"/>
    <property type="evidence" value="ECO:0007669"/>
    <property type="project" value="UniProtKB-SubCell"/>
</dbReference>
<evidence type="ECO:0000256" key="1">
    <source>
        <dbReference type="ARBA" id="ARBA00004141"/>
    </source>
</evidence>
<evidence type="ECO:0000256" key="3">
    <source>
        <dbReference type="ARBA" id="ARBA00022989"/>
    </source>
</evidence>
<dbReference type="InterPro" id="IPR051856">
    <property type="entry name" value="CSR-E3_Ligase_Protein"/>
</dbReference>
<name>A0A6P8YZK8_THRPL</name>
<comment type="subcellular location">
    <subcellularLocation>
        <location evidence="1">Membrane</location>
        <topology evidence="1">Multi-pass membrane protein</topology>
    </subcellularLocation>
</comment>
<accession>A0A6P8YZK8</accession>
<keyword evidence="3 5" id="KW-1133">Transmembrane helix</keyword>
<evidence type="ECO:0000259" key="6">
    <source>
        <dbReference type="Pfam" id="PF07782"/>
    </source>
</evidence>
<evidence type="ECO:0000313" key="8">
    <source>
        <dbReference type="RefSeq" id="XP_034243105.1"/>
    </source>
</evidence>
<evidence type="ECO:0000256" key="4">
    <source>
        <dbReference type="ARBA" id="ARBA00023136"/>
    </source>
</evidence>
<evidence type="ECO:0000256" key="2">
    <source>
        <dbReference type="ARBA" id="ARBA00022692"/>
    </source>
</evidence>
<dbReference type="RefSeq" id="XP_034243105.1">
    <property type="nucleotide sequence ID" value="XM_034387214.1"/>
</dbReference>
<protein>
    <submittedName>
        <fullName evidence="8">DC-STAMP domain-containing protein 2-like</fullName>
    </submittedName>
</protein>
<dbReference type="OrthoDB" id="6598372at2759"/>
<feature type="transmembrane region" description="Helical" evidence="5">
    <location>
        <begin position="95"/>
        <end position="123"/>
    </location>
</feature>
<evidence type="ECO:0000256" key="5">
    <source>
        <dbReference type="SAM" id="Phobius"/>
    </source>
</evidence>
<sequence length="660" mass="75124">MFLRMAWRARAVHAHVSQLRRVKERLVLAHLRNQPPEPTTSEELHRLWARLRERLLGVVPCVGPAERFLADVRDEYTLTHFVAKSLAGFLGAPAAVVHALLAVVLTLGLAFSARVRCFVLLLLPQLCSSRGRQALLAYALILTLAGPAANALRNARVLADSLRCGQDRMRGAARRVLDLVAQPLRVLSEAVKRVLRSIKQAVRTIRDMLLSVKRAVMAVYHAVKAAFSWLSEVVSVCNKTVGTPFQKCMRAFDQASSDCMATMGSAFSWMCSPVTAIQAVCFTVKFLDYMCDLFDLVTNAVVESVKKKLRAFGRHVQRALYVSVDIEHSFELQTNRSKTLTQVAKDIGQDIRDRSDALLGAFGFINSALSLCFLVVLLRVWLYRYKFLTRDHFDNRFVTKAFRQLDWNRARQGRETVLPLTIKEQNKYITIWTPRLAGMERVRLARSLGVVLSHAAKMAMFLLADFFLYWILAIVYRHGQFKAHVDMPPHLGVRVYGDGVIARLYRSVIDTFKPSDEKWEVDSVPCLPRPFPPDFVRYVQIMTIPLLCLALAFLEPYVLRVRQAVMCHYHPERAQERAVWLYNHVLRARNTLAKMLRRQLRRLLEANQDQRGVERITCLEWLRASAGQYCATCYSELGRLCTACKMPVDYGDVSDISDEP</sequence>
<evidence type="ECO:0000313" key="7">
    <source>
        <dbReference type="Proteomes" id="UP000515158"/>
    </source>
</evidence>
<keyword evidence="7" id="KW-1185">Reference proteome</keyword>
<dbReference type="Pfam" id="PF07782">
    <property type="entry name" value="DC_STAMP"/>
    <property type="match status" value="1"/>
</dbReference>
<feature type="transmembrane region" description="Helical" evidence="5">
    <location>
        <begin position="535"/>
        <end position="554"/>
    </location>
</feature>
<dbReference type="InParanoid" id="A0A6P8YZK8"/>
<dbReference type="PANTHER" id="PTHR21041:SF9">
    <property type="entry name" value="DENDRITIC CELL-SPECIFIC TRANSMEMBRANE PROTEIN-LIKE DOMAIN-CONTAINING PROTEIN"/>
    <property type="match status" value="1"/>
</dbReference>
<dbReference type="Pfam" id="PF26039">
    <property type="entry name" value="Dcst2"/>
    <property type="match status" value="1"/>
</dbReference>
<proteinExistence type="predicted"/>
<feature type="domain" description="Dendritic cell-specific transmembrane protein-like" evidence="6">
    <location>
        <begin position="393"/>
        <end position="582"/>
    </location>
</feature>